<sequence length="104" mass="11132">MPIGNSVSFRVNAAPGKIDIAETIKRFNKQACTSTSPGIHATASIRPSTTGTPNGASRKATSGYSAYGYANSTQTQQPTSTTNTNYSPYMSEFSIFQIVDFPNR</sequence>
<organism evidence="2 3">
    <name type="scientific">Caenorhabditis briggsae</name>
    <dbReference type="NCBI Taxonomy" id="6238"/>
    <lineage>
        <taxon>Eukaryota</taxon>
        <taxon>Metazoa</taxon>
        <taxon>Ecdysozoa</taxon>
        <taxon>Nematoda</taxon>
        <taxon>Chromadorea</taxon>
        <taxon>Rhabditida</taxon>
        <taxon>Rhabditina</taxon>
        <taxon>Rhabditomorpha</taxon>
        <taxon>Rhabditoidea</taxon>
        <taxon>Rhabditidae</taxon>
        <taxon>Peloderinae</taxon>
        <taxon>Caenorhabditis</taxon>
    </lineage>
</organism>
<name>A0AAE9DDB9_CAEBR</name>
<protein>
    <submittedName>
        <fullName evidence="2">Uncharacterized protein</fullName>
    </submittedName>
</protein>
<accession>A0AAE9DDB9</accession>
<feature type="compositionally biased region" description="Polar residues" evidence="1">
    <location>
        <begin position="45"/>
        <end position="62"/>
    </location>
</feature>
<evidence type="ECO:0000313" key="3">
    <source>
        <dbReference type="Proteomes" id="UP000827892"/>
    </source>
</evidence>
<reference evidence="2 3" key="1">
    <citation type="submission" date="2022-05" db="EMBL/GenBank/DDBJ databases">
        <title>Chromosome-level reference genomes for two strains of Caenorhabditis briggsae: an improved platform for comparative genomics.</title>
        <authorList>
            <person name="Stevens L."/>
            <person name="Andersen E.C."/>
        </authorList>
    </citation>
    <scope>NUCLEOTIDE SEQUENCE [LARGE SCALE GENOMIC DNA]</scope>
    <source>
        <strain evidence="2">QX1410_ONT</strain>
        <tissue evidence="2">Whole-organism</tissue>
    </source>
</reference>
<dbReference type="AlphaFoldDB" id="A0AAE9DDB9"/>
<dbReference type="Proteomes" id="UP000827892">
    <property type="component" value="Chromosome III"/>
</dbReference>
<evidence type="ECO:0000313" key="2">
    <source>
        <dbReference type="EMBL" id="ULU01461.1"/>
    </source>
</evidence>
<feature type="region of interest" description="Disordered" evidence="1">
    <location>
        <begin position="35"/>
        <end position="62"/>
    </location>
</feature>
<gene>
    <name evidence="2" type="ORF">L3Y34_001655</name>
</gene>
<dbReference type="EMBL" id="CP090893">
    <property type="protein sequence ID" value="ULU01461.1"/>
    <property type="molecule type" value="Genomic_DNA"/>
</dbReference>
<proteinExistence type="predicted"/>
<evidence type="ECO:0000256" key="1">
    <source>
        <dbReference type="SAM" id="MobiDB-lite"/>
    </source>
</evidence>